<protein>
    <recommendedName>
        <fullName evidence="2">PPIase cyclophilin-type domain-containing protein</fullName>
    </recommendedName>
</protein>
<gene>
    <name evidence="3" type="ORF">EHUX00137_LOCUS19237</name>
</gene>
<name>A0A6U8TXM0_EMIHU</name>
<dbReference type="Gene3D" id="2.40.100.10">
    <property type="entry name" value="Cyclophilin-like"/>
    <property type="match status" value="1"/>
</dbReference>
<keyword evidence="1" id="KW-0732">Signal</keyword>
<organism evidence="3">
    <name type="scientific">Emiliania huxleyi</name>
    <name type="common">Coccolithophore</name>
    <name type="synonym">Pontosphaera huxleyi</name>
    <dbReference type="NCBI Taxonomy" id="2903"/>
    <lineage>
        <taxon>Eukaryota</taxon>
        <taxon>Haptista</taxon>
        <taxon>Haptophyta</taxon>
        <taxon>Prymnesiophyceae</taxon>
        <taxon>Isochrysidales</taxon>
        <taxon>Noelaerhabdaceae</taxon>
        <taxon>Emiliania</taxon>
    </lineage>
</organism>
<evidence type="ECO:0000256" key="1">
    <source>
        <dbReference type="SAM" id="SignalP"/>
    </source>
</evidence>
<dbReference type="EMBL" id="HBIR01025044">
    <property type="protein sequence ID" value="CAE0552209.1"/>
    <property type="molecule type" value="Transcribed_RNA"/>
</dbReference>
<evidence type="ECO:0000313" key="3">
    <source>
        <dbReference type="EMBL" id="CAE0552209.1"/>
    </source>
</evidence>
<proteinExistence type="predicted"/>
<feature type="chain" id="PRO_5030160584" description="PPIase cyclophilin-type domain-containing protein" evidence="1">
    <location>
        <begin position="20"/>
        <end position="266"/>
    </location>
</feature>
<evidence type="ECO:0000259" key="2">
    <source>
        <dbReference type="PROSITE" id="PS50072"/>
    </source>
</evidence>
<dbReference type="PROSITE" id="PS50072">
    <property type="entry name" value="CSA_PPIASE_2"/>
    <property type="match status" value="1"/>
</dbReference>
<dbReference type="SUPFAM" id="SSF50891">
    <property type="entry name" value="Cyclophilin-like"/>
    <property type="match status" value="1"/>
</dbReference>
<dbReference type="AlphaFoldDB" id="A0A6U8TXM0"/>
<dbReference type="InterPro" id="IPR029000">
    <property type="entry name" value="Cyclophilin-like_dom_sf"/>
</dbReference>
<dbReference type="GO" id="GO:0003755">
    <property type="term" value="F:peptidyl-prolyl cis-trans isomerase activity"/>
    <property type="evidence" value="ECO:0007669"/>
    <property type="project" value="InterPro"/>
</dbReference>
<sequence>MHALFTLALALASPQITSRAELRIAIGDSPPQTLSLGLYGTAAPESVALFEGLCRGISDAGRPPKTLTYAGSSISRIERDRIIVGGSLSGGSGRKVDREIDATGYVRTETLSRADAFANDDSNALPHDRAGLLSMRRGGRAFEFGLTPCANRALDATRIVVGEVLGEADGGAGLRLLSTLNDLPARQPSAVSELGGVAALYGLRLGLGLGFAGLVGQGLRLARREALAAAGLGTAAASFVGTDPREGRDLAYRPLTKVRIVSASVL</sequence>
<reference evidence="3" key="1">
    <citation type="submission" date="2021-01" db="EMBL/GenBank/DDBJ databases">
        <authorList>
            <person name="Corre E."/>
            <person name="Pelletier E."/>
            <person name="Niang G."/>
            <person name="Scheremetjew M."/>
            <person name="Finn R."/>
            <person name="Kale V."/>
            <person name="Holt S."/>
            <person name="Cochrane G."/>
            <person name="Meng A."/>
            <person name="Brown T."/>
            <person name="Cohen L."/>
        </authorList>
    </citation>
    <scope>NUCLEOTIDE SEQUENCE</scope>
    <source>
        <strain evidence="3">379</strain>
    </source>
</reference>
<feature type="signal peptide" evidence="1">
    <location>
        <begin position="1"/>
        <end position="19"/>
    </location>
</feature>
<dbReference type="InterPro" id="IPR002130">
    <property type="entry name" value="Cyclophilin-type_PPIase_dom"/>
</dbReference>
<dbReference type="Pfam" id="PF00160">
    <property type="entry name" value="Pro_isomerase"/>
    <property type="match status" value="1"/>
</dbReference>
<feature type="domain" description="PPIase cyclophilin-type" evidence="2">
    <location>
        <begin position="21"/>
        <end position="187"/>
    </location>
</feature>
<accession>A0A6U8TXM0</accession>